<evidence type="ECO:0000259" key="4">
    <source>
        <dbReference type="PROSITE" id="PS50106"/>
    </source>
</evidence>
<evidence type="ECO:0000313" key="6">
    <source>
        <dbReference type="Proteomes" id="UP000604083"/>
    </source>
</evidence>
<dbReference type="GO" id="GO:0006508">
    <property type="term" value="P:proteolysis"/>
    <property type="evidence" value="ECO:0007669"/>
    <property type="project" value="UniProtKB-KW"/>
</dbReference>
<dbReference type="Proteomes" id="UP000604083">
    <property type="component" value="Unassembled WGS sequence"/>
</dbReference>
<dbReference type="Pfam" id="PF13365">
    <property type="entry name" value="Trypsin_2"/>
    <property type="match status" value="1"/>
</dbReference>
<dbReference type="GO" id="GO:0004252">
    <property type="term" value="F:serine-type endopeptidase activity"/>
    <property type="evidence" value="ECO:0007669"/>
    <property type="project" value="InterPro"/>
</dbReference>
<dbReference type="SUPFAM" id="SSF50494">
    <property type="entry name" value="Trypsin-like serine proteases"/>
    <property type="match status" value="2"/>
</dbReference>
<proteinExistence type="inferred from homology"/>
<gene>
    <name evidence="5" type="ORF">JIN78_01085</name>
</gene>
<dbReference type="InterPro" id="IPR043504">
    <property type="entry name" value="Peptidase_S1_PA_chymotrypsin"/>
</dbReference>
<keyword evidence="6" id="KW-1185">Reference proteome</keyword>
<comment type="caution">
    <text evidence="5">The sequence shown here is derived from an EMBL/GenBank/DDBJ whole genome shotgun (WGS) entry which is preliminary data.</text>
</comment>
<evidence type="ECO:0000256" key="1">
    <source>
        <dbReference type="ARBA" id="ARBA00010541"/>
    </source>
</evidence>
<dbReference type="InterPro" id="IPR001478">
    <property type="entry name" value="PDZ"/>
</dbReference>
<keyword evidence="2" id="KW-0645">Protease</keyword>
<dbReference type="PANTHER" id="PTHR22939">
    <property type="entry name" value="SERINE PROTEASE FAMILY S1C HTRA-RELATED"/>
    <property type="match status" value="1"/>
</dbReference>
<feature type="domain" description="PDZ" evidence="4">
    <location>
        <begin position="455"/>
        <end position="536"/>
    </location>
</feature>
<dbReference type="AlphaFoldDB" id="A0A934VJI5"/>
<dbReference type="InterPro" id="IPR009003">
    <property type="entry name" value="Peptidase_S1_PA"/>
</dbReference>
<dbReference type="PRINTS" id="PR00834">
    <property type="entry name" value="PROTEASES2C"/>
</dbReference>
<sequence length="630" mass="67299">MRILGAFLFLLAGLQAAAGLNLRELQASLWPVVEQARKATVAVGALGSTGSGVVVSPEGLVLTAGHVITNLDTGEVATEVSVLFDDGLEARAKVLGMNRRHDAAMLQLLGAGPWDFAPLGDSDSLRPGEWVVATGHPSGYDALRAAPIRFGRLVSKSVDYFIGSDCVLFGGDSGGPLFDLAGKVVGIHSWIGEDVQTNTHAGISGFRRDWERLQAGERWGTLLAPPTIAEGAPVLGVMFDAETRGQQVVLDAVLAESAAERAGLRAGDILTRIDGQLVSGASLKRYLQRLEVGDEITVEFQRGPEERLARVTLGQVSSLPFVTEEGRKLLEAQAAELFTAFGQVTSELGSGVVRLFADGLQVGFGTVWTEKRILAKWSELRRADSLVGVDSEGREFLLTVQEIFAAHDLVVLQMPSAIELRPIAHAGGPARAGSLLAAVRPDGVPEGVGVLSVAERSLLESARGYLGVSLDEGYDRGGAFVEEVFSDSAAEEAGLEIEDVIVAVDDRPINGLQELQTVLSRAGPGQVVKLEVRRRTGPVIVEAKLKSRPSLRGRQSRRERMMDSMDERGLSRVRDSFPSVLQTDMTLAPEESGLPVVDWQGRLVGMAIARAGRVKTYLLPVQTLADLLDS</sequence>
<dbReference type="SMART" id="SM00228">
    <property type="entry name" value="PDZ"/>
    <property type="match status" value="2"/>
</dbReference>
<dbReference type="InterPro" id="IPR036034">
    <property type="entry name" value="PDZ_sf"/>
</dbReference>
<keyword evidence="3" id="KW-0378">Hydrolase</keyword>
<protein>
    <submittedName>
        <fullName evidence="5">Trypsin-like peptidase domain-containing protein</fullName>
    </submittedName>
</protein>
<dbReference type="Pfam" id="PF00595">
    <property type="entry name" value="PDZ"/>
    <property type="match status" value="1"/>
</dbReference>
<dbReference type="SUPFAM" id="SSF50156">
    <property type="entry name" value="PDZ domain-like"/>
    <property type="match status" value="2"/>
</dbReference>
<dbReference type="PANTHER" id="PTHR22939:SF129">
    <property type="entry name" value="SERINE PROTEASE HTRA2, MITOCHONDRIAL"/>
    <property type="match status" value="1"/>
</dbReference>
<dbReference type="Gene3D" id="2.40.10.120">
    <property type="match status" value="1"/>
</dbReference>
<comment type="similarity">
    <text evidence="1">Belongs to the peptidase S1C family.</text>
</comment>
<dbReference type="PROSITE" id="PS50106">
    <property type="entry name" value="PDZ"/>
    <property type="match status" value="2"/>
</dbReference>
<evidence type="ECO:0000313" key="5">
    <source>
        <dbReference type="EMBL" id="MBK1832639.1"/>
    </source>
</evidence>
<accession>A0A934VJI5</accession>
<evidence type="ECO:0000256" key="2">
    <source>
        <dbReference type="ARBA" id="ARBA00022670"/>
    </source>
</evidence>
<dbReference type="Gene3D" id="2.30.42.10">
    <property type="match status" value="2"/>
</dbReference>
<feature type="domain" description="PDZ" evidence="4">
    <location>
        <begin position="222"/>
        <end position="291"/>
    </location>
</feature>
<evidence type="ECO:0000256" key="3">
    <source>
        <dbReference type="ARBA" id="ARBA00022801"/>
    </source>
</evidence>
<dbReference type="Pfam" id="PF13180">
    <property type="entry name" value="PDZ_2"/>
    <property type="match status" value="1"/>
</dbReference>
<organism evidence="5 6">
    <name type="scientific">Roseibacillus ishigakijimensis</name>
    <dbReference type="NCBI Taxonomy" id="454146"/>
    <lineage>
        <taxon>Bacteria</taxon>
        <taxon>Pseudomonadati</taxon>
        <taxon>Verrucomicrobiota</taxon>
        <taxon>Verrucomicrobiia</taxon>
        <taxon>Verrucomicrobiales</taxon>
        <taxon>Verrucomicrobiaceae</taxon>
        <taxon>Roseibacillus</taxon>
    </lineage>
</organism>
<reference evidence="5" key="1">
    <citation type="submission" date="2021-01" db="EMBL/GenBank/DDBJ databases">
        <title>Modified the classification status of verrucomicrobia.</title>
        <authorList>
            <person name="Feng X."/>
        </authorList>
    </citation>
    <scope>NUCLEOTIDE SEQUENCE</scope>
    <source>
        <strain evidence="5">KCTC 12986</strain>
    </source>
</reference>
<dbReference type="RefSeq" id="WP_200390073.1">
    <property type="nucleotide sequence ID" value="NZ_JAENIO010000002.1"/>
</dbReference>
<dbReference type="EMBL" id="JAENIO010000002">
    <property type="protein sequence ID" value="MBK1832639.1"/>
    <property type="molecule type" value="Genomic_DNA"/>
</dbReference>
<dbReference type="Gene3D" id="2.40.10.10">
    <property type="entry name" value="Trypsin-like serine proteases"/>
    <property type="match status" value="1"/>
</dbReference>
<dbReference type="InterPro" id="IPR001940">
    <property type="entry name" value="Peptidase_S1C"/>
</dbReference>
<name>A0A934VJI5_9BACT</name>